<gene>
    <name evidence="1" type="ORF">K3G42_026497</name>
</gene>
<protein>
    <submittedName>
        <fullName evidence="1">Uncharacterized protein</fullName>
    </submittedName>
</protein>
<dbReference type="EMBL" id="CM037615">
    <property type="protein sequence ID" value="KAH8014150.1"/>
    <property type="molecule type" value="Genomic_DNA"/>
</dbReference>
<comment type="caution">
    <text evidence="1">The sequence shown here is derived from an EMBL/GenBank/DDBJ whole genome shotgun (WGS) entry which is preliminary data.</text>
</comment>
<organism evidence="1 2">
    <name type="scientific">Sphaerodactylus townsendi</name>
    <dbReference type="NCBI Taxonomy" id="933632"/>
    <lineage>
        <taxon>Eukaryota</taxon>
        <taxon>Metazoa</taxon>
        <taxon>Chordata</taxon>
        <taxon>Craniata</taxon>
        <taxon>Vertebrata</taxon>
        <taxon>Euteleostomi</taxon>
        <taxon>Lepidosauria</taxon>
        <taxon>Squamata</taxon>
        <taxon>Bifurcata</taxon>
        <taxon>Gekkota</taxon>
        <taxon>Sphaerodactylidae</taxon>
        <taxon>Sphaerodactylus</taxon>
    </lineage>
</organism>
<proteinExistence type="predicted"/>
<evidence type="ECO:0000313" key="1">
    <source>
        <dbReference type="EMBL" id="KAH8014150.1"/>
    </source>
</evidence>
<name>A0ACB8G3Q7_9SAUR</name>
<accession>A0ACB8G3Q7</accession>
<evidence type="ECO:0000313" key="2">
    <source>
        <dbReference type="Proteomes" id="UP000827872"/>
    </source>
</evidence>
<keyword evidence="2" id="KW-1185">Reference proteome</keyword>
<sequence>MHAFSRDAPRPGYAKKEKLASLPGEPSFAGQADVLLSPFSFQACASWVVLAQFVDAYTDSGFHGIEFLPEDFRVDPNETTMRMNEKCSSLPAEEKGIHIINIRAIEDIGYVRTESTGLPRKQRVTQYACAL</sequence>
<reference evidence="1" key="1">
    <citation type="submission" date="2021-08" db="EMBL/GenBank/DDBJ databases">
        <title>The first chromosome-level gecko genome reveals the dynamic sex chromosomes of Neotropical dwarf geckos (Sphaerodactylidae: Sphaerodactylus).</title>
        <authorList>
            <person name="Pinto B.J."/>
            <person name="Keating S.E."/>
            <person name="Gamble T."/>
        </authorList>
    </citation>
    <scope>NUCLEOTIDE SEQUENCE</scope>
    <source>
        <strain evidence="1">TG3544</strain>
    </source>
</reference>
<dbReference type="Proteomes" id="UP000827872">
    <property type="component" value="Linkage Group LG02"/>
</dbReference>